<keyword evidence="5 13" id="KW-0732">Signal</keyword>
<keyword evidence="17" id="KW-1185">Reference proteome</keyword>
<evidence type="ECO:0000256" key="6">
    <source>
        <dbReference type="ARBA" id="ARBA00023077"/>
    </source>
</evidence>
<dbReference type="Proteomes" id="UP000237655">
    <property type="component" value="Chromosome"/>
</dbReference>
<feature type="signal peptide" evidence="13">
    <location>
        <begin position="1"/>
        <end position="32"/>
    </location>
</feature>
<evidence type="ECO:0000256" key="5">
    <source>
        <dbReference type="ARBA" id="ARBA00022729"/>
    </source>
</evidence>
<dbReference type="GO" id="GO:0044718">
    <property type="term" value="P:siderophore transmembrane transport"/>
    <property type="evidence" value="ECO:0007669"/>
    <property type="project" value="TreeGrafter"/>
</dbReference>
<dbReference type="Gene3D" id="2.170.130.10">
    <property type="entry name" value="TonB-dependent receptor, plug domain"/>
    <property type="match status" value="1"/>
</dbReference>
<feature type="short sequence motif" description="TonB C-terminal box" evidence="10">
    <location>
        <begin position="731"/>
        <end position="748"/>
    </location>
</feature>
<keyword evidence="16" id="KW-0675">Receptor</keyword>
<proteinExistence type="inferred from homology"/>
<feature type="region of interest" description="Disordered" evidence="12">
    <location>
        <begin position="510"/>
        <end position="540"/>
    </location>
</feature>
<dbReference type="CDD" id="cd01347">
    <property type="entry name" value="ligand_gated_channel"/>
    <property type="match status" value="1"/>
</dbReference>
<keyword evidence="4 9" id="KW-0812">Transmembrane</keyword>
<keyword evidence="3 9" id="KW-1134">Transmembrane beta strand</keyword>
<feature type="compositionally biased region" description="Low complexity" evidence="12">
    <location>
        <begin position="516"/>
        <end position="527"/>
    </location>
</feature>
<protein>
    <submittedName>
        <fullName evidence="16">TonB-dependent receptor</fullName>
    </submittedName>
</protein>
<dbReference type="GO" id="GO:0009279">
    <property type="term" value="C:cell outer membrane"/>
    <property type="evidence" value="ECO:0007669"/>
    <property type="project" value="UniProtKB-SubCell"/>
</dbReference>
<dbReference type="PANTHER" id="PTHR30069:SF28">
    <property type="entry name" value="TONB-DEPENDENT RECEPTOR YNCD-RELATED"/>
    <property type="match status" value="1"/>
</dbReference>
<dbReference type="PROSITE" id="PS52016">
    <property type="entry name" value="TONB_DEPENDENT_REC_3"/>
    <property type="match status" value="1"/>
</dbReference>
<accession>A0A2S0MUZ8</accession>
<evidence type="ECO:0000313" key="16">
    <source>
        <dbReference type="EMBL" id="AVO39730.1"/>
    </source>
</evidence>
<sequence>MLFRKSPNRHVAWGPTLCLPIAGLLMATTAMGQSAQPGALIELESITVTGNDASTAGALRDRMRETPGAAAVVGAEEIEEIPNPTFSDAMAGVPGVVVQEFFGGNDQPRFQIRGSGMQQNPTERGLMVLYNGMQVNRADGSYIAGLSAPGLADAIEVWRGASANRLGATVLGGAINFISPTAITSPGTRLGFGLGSDGRVSASGQTAIQGERASGMLQFEYDKADGYRDLNNGSRRTVLSGNVEIPHANGATQLFLNYTDLSFGVPGPLTWSELDADPRQVHAGPVITGGVVSNPGPNVPRDLPRRETRQLLLGARTAFDLGDHLFDIGVSAAKTDDSFRFPISSGERVTDGYDGNLSFRYSYLPDHVAGLPLFEANLLVSAGHSDRSYYHNISGSRGPQFGLNKLKATTSSLYVGANIPLGGAAFLSPSISYSYATRDNDDRWAGATRPTVGYNPGNPTMRLPDGTVPTVSNSYSRSYSGWSPRLALTWNPAENQTAWVALSHSFEPPTHGDLLSTSGGTPNSGSGRPMPPVPSSTAAAFSTPNLKAQTANTIEVGWRGHTGSLAWDITAYYSELKNEILSLRDVSGSPVSSMNADRTRHSGLEAGLSFDLASDVFGRVAWTWQDFRFVNDPVRGNNRLGGAPSHILTASIGWRTTDRLSLYALAKWVPEETPVDNMNTLFNQPYFVADLRANYQLSDTVAIVAEVGNVFDETYAGSTLVVDRARPDQAAFIPGEGRTFYIGTELTF</sequence>
<dbReference type="Pfam" id="PF00593">
    <property type="entry name" value="TonB_dep_Rec_b-barrel"/>
    <property type="match status" value="1"/>
</dbReference>
<comment type="similarity">
    <text evidence="9 11">Belongs to the TonB-dependent receptor family.</text>
</comment>
<evidence type="ECO:0000259" key="15">
    <source>
        <dbReference type="Pfam" id="PF07715"/>
    </source>
</evidence>
<dbReference type="GO" id="GO:0015344">
    <property type="term" value="F:siderophore uptake transmembrane transporter activity"/>
    <property type="evidence" value="ECO:0007669"/>
    <property type="project" value="TreeGrafter"/>
</dbReference>
<keyword evidence="8 9" id="KW-0998">Cell outer membrane</keyword>
<reference evidence="17" key="1">
    <citation type="submission" date="2018-03" db="EMBL/GenBank/DDBJ databases">
        <title>Genomic analysis of the strain SH-1 isolated from shrimp intestine.</title>
        <authorList>
            <person name="Kim Y.-S."/>
            <person name="Kim S.-E."/>
            <person name="Kim K.-H."/>
        </authorList>
    </citation>
    <scope>NUCLEOTIDE SEQUENCE [LARGE SCALE GENOMIC DNA]</scope>
    <source>
        <strain evidence="17">SH-1</strain>
    </source>
</reference>
<evidence type="ECO:0000256" key="13">
    <source>
        <dbReference type="SAM" id="SignalP"/>
    </source>
</evidence>
<evidence type="ECO:0000256" key="1">
    <source>
        <dbReference type="ARBA" id="ARBA00004571"/>
    </source>
</evidence>
<evidence type="ECO:0000256" key="11">
    <source>
        <dbReference type="RuleBase" id="RU003357"/>
    </source>
</evidence>
<feature type="chain" id="PRO_5015733319" evidence="13">
    <location>
        <begin position="33"/>
        <end position="748"/>
    </location>
</feature>
<organism evidence="16 17">
    <name type="scientific">Pukyongiella litopenaei</name>
    <dbReference type="NCBI Taxonomy" id="2605946"/>
    <lineage>
        <taxon>Bacteria</taxon>
        <taxon>Pseudomonadati</taxon>
        <taxon>Pseudomonadota</taxon>
        <taxon>Alphaproteobacteria</taxon>
        <taxon>Rhodobacterales</taxon>
        <taxon>Paracoccaceae</taxon>
        <taxon>Pukyongiella</taxon>
    </lineage>
</organism>
<dbReference type="PROSITE" id="PS01156">
    <property type="entry name" value="TONB_DEPENDENT_REC_2"/>
    <property type="match status" value="1"/>
</dbReference>
<keyword evidence="6 11" id="KW-0798">TonB box</keyword>
<dbReference type="InterPro" id="IPR037066">
    <property type="entry name" value="Plug_dom_sf"/>
</dbReference>
<evidence type="ECO:0000313" key="17">
    <source>
        <dbReference type="Proteomes" id="UP000237655"/>
    </source>
</evidence>
<dbReference type="AlphaFoldDB" id="A0A2S0MUZ8"/>
<dbReference type="InterPro" id="IPR039426">
    <property type="entry name" value="TonB-dep_rcpt-like"/>
</dbReference>
<dbReference type="PANTHER" id="PTHR30069">
    <property type="entry name" value="TONB-DEPENDENT OUTER MEMBRANE RECEPTOR"/>
    <property type="match status" value="1"/>
</dbReference>
<evidence type="ECO:0000256" key="7">
    <source>
        <dbReference type="ARBA" id="ARBA00023136"/>
    </source>
</evidence>
<dbReference type="InterPro" id="IPR036942">
    <property type="entry name" value="Beta-barrel_TonB_sf"/>
</dbReference>
<dbReference type="InterPro" id="IPR010917">
    <property type="entry name" value="TonB_rcpt_CS"/>
</dbReference>
<name>A0A2S0MUZ8_9RHOB</name>
<comment type="subcellular location">
    <subcellularLocation>
        <location evidence="1 9">Cell outer membrane</location>
        <topology evidence="1 9">Multi-pass membrane protein</topology>
    </subcellularLocation>
</comment>
<evidence type="ECO:0000256" key="9">
    <source>
        <dbReference type="PROSITE-ProRule" id="PRU01360"/>
    </source>
</evidence>
<dbReference type="EMBL" id="CP027665">
    <property type="protein sequence ID" value="AVO39730.1"/>
    <property type="molecule type" value="Genomic_DNA"/>
</dbReference>
<feature type="domain" description="TonB-dependent receptor plug" evidence="15">
    <location>
        <begin position="63"/>
        <end position="174"/>
    </location>
</feature>
<keyword evidence="2 9" id="KW-0813">Transport</keyword>
<evidence type="ECO:0000256" key="3">
    <source>
        <dbReference type="ARBA" id="ARBA00022452"/>
    </source>
</evidence>
<evidence type="ECO:0000256" key="2">
    <source>
        <dbReference type="ARBA" id="ARBA00022448"/>
    </source>
</evidence>
<dbReference type="InterPro" id="IPR012910">
    <property type="entry name" value="Plug_dom"/>
</dbReference>
<keyword evidence="7 9" id="KW-0472">Membrane</keyword>
<dbReference type="Pfam" id="PF07715">
    <property type="entry name" value="Plug"/>
    <property type="match status" value="1"/>
</dbReference>
<evidence type="ECO:0000256" key="8">
    <source>
        <dbReference type="ARBA" id="ARBA00023237"/>
    </source>
</evidence>
<gene>
    <name evidence="16" type="ORF">C6Y53_09745</name>
</gene>
<feature type="domain" description="TonB-dependent receptor-like beta-barrel" evidence="14">
    <location>
        <begin position="274"/>
        <end position="710"/>
    </location>
</feature>
<dbReference type="SUPFAM" id="SSF56935">
    <property type="entry name" value="Porins"/>
    <property type="match status" value="1"/>
</dbReference>
<evidence type="ECO:0000256" key="4">
    <source>
        <dbReference type="ARBA" id="ARBA00022692"/>
    </source>
</evidence>
<dbReference type="Gene3D" id="2.40.170.20">
    <property type="entry name" value="TonB-dependent receptor, beta-barrel domain"/>
    <property type="match status" value="1"/>
</dbReference>
<dbReference type="InterPro" id="IPR000531">
    <property type="entry name" value="Beta-barrel_TonB"/>
</dbReference>
<evidence type="ECO:0000256" key="10">
    <source>
        <dbReference type="PROSITE-ProRule" id="PRU10144"/>
    </source>
</evidence>
<evidence type="ECO:0000256" key="12">
    <source>
        <dbReference type="SAM" id="MobiDB-lite"/>
    </source>
</evidence>
<evidence type="ECO:0000259" key="14">
    <source>
        <dbReference type="Pfam" id="PF00593"/>
    </source>
</evidence>
<dbReference type="KEGG" id="thas:C6Y53_09745"/>